<dbReference type="GeneID" id="40385500"/>
<evidence type="ECO:0000256" key="3">
    <source>
        <dbReference type="ARBA" id="ARBA00022679"/>
    </source>
</evidence>
<dbReference type="GO" id="GO:0061630">
    <property type="term" value="F:ubiquitin protein ligase activity"/>
    <property type="evidence" value="ECO:0007669"/>
    <property type="project" value="UniProtKB-EC"/>
</dbReference>
<feature type="domain" description="HECT" evidence="6">
    <location>
        <begin position="644"/>
        <end position="1031"/>
    </location>
</feature>
<dbReference type="InterPro" id="IPR000569">
    <property type="entry name" value="HECT_dom"/>
</dbReference>
<sequence length="1031" mass="119995">MSFNFTGTTGRKRNINLGGRSLTTKNKSIFLKTAQLERERRERQRTEMQSAVFIQSACRRYLDLKRTRGALSESWGTDGSIGSFVFFFPYVVKEQDKNRSIEQLRIIESIVSGLSEHDLEKLIETLALTFTKLGDPSSSPVLSLSILKVMDVIFEKLPKFELHCSLAQQFAKCLLKAYIGELKQALYYIMKFSEHLPYTSSIETLTYKFIDPLADSSKNKWNIEYDKFLMYILKNPDSEQCFKTLDQTSAITLVVRLSESIHTYPELVISKEAIYPYFFRNVAFLLDLVDYPILVQSEEEMAVDYKSTLVIPNRDFESLKLLYETAEFDKFQRLQPSNDILLDYISSLLHFSSLIKNDRSNTLKLRVDLNWILRDKNSFLISECFNRLSVSKLANDFLNFAELQKFIKVQEYNKWWNAMLIFQEYLLNLLTFSTNENFFSLLVISKEQFLAYTNFLKVFVSEILLKYRDVKIENQSRKFFLSSFKKLLTLLHGLYMKDLKLKFTSDYNSKSYNNKGSFWILSKFDLDINSVVNIVPIIDQLHQSLLEYDEGEQENNEENDYLREPHLLSFLKSSPPKKVIDSLYLLTYAPYMIPFEKRAEIFHAFIEYDKRDNDINSWFPTKIEGVISRDNILFDAYKYYGKTRGKDFKRPFAVQFINHFGEAEAGIDGGGLTKELLTSVVSCAMTPSESNRQANRGLEFFRIGTDYHLYFNPEFYFKLYYEREQHSKVPYACSNEEYLHMCHFLGMVIGKCLYSNILLDVSFTSFFLITCAKMGGQYFRNLVGDKVDFIGYSVSLDELKNIDEALYQSVNYILKQTEESKFKSMGIQFSVDDEFYDINGKNYHVSIPLLRNKDGSVVEVTNGNKMQFARMLASFKLSKQNKLEMKSFVDGLFQVIRPHWLLLFNPIELQTLISGDDEIDIEDLRRNVVYGGGYTEEDQTIKDLFEILHEFNHENRSKFIKYVTSSSKQPLLGFKELDPHFGIFNAGADTNRLPTASTCVNLLKLPNYKDKDQLRRKLLYAITSNAGFDLS</sequence>
<evidence type="ECO:0000256" key="1">
    <source>
        <dbReference type="ARBA" id="ARBA00000885"/>
    </source>
</evidence>
<dbReference type="KEGG" id="pkz:C5L36_0D04020"/>
<dbReference type="SUPFAM" id="SSF56204">
    <property type="entry name" value="Hect, E3 ligase catalytic domain"/>
    <property type="match status" value="1"/>
</dbReference>
<accession>A0A2U9R8Y7</accession>
<name>A0A2U9R8Y7_PICKU</name>
<dbReference type="PROSITE" id="PS50237">
    <property type="entry name" value="HECT"/>
    <property type="match status" value="1"/>
</dbReference>
<dbReference type="VEuPathDB" id="FungiDB:C5L36_0D04020"/>
<evidence type="ECO:0000256" key="5">
    <source>
        <dbReference type="PROSITE-ProRule" id="PRU00104"/>
    </source>
</evidence>
<proteinExistence type="predicted"/>
<protein>
    <recommendedName>
        <fullName evidence="2">HECT-type E3 ubiquitin transferase</fullName>
        <ecNumber evidence="2">2.3.2.26</ecNumber>
    </recommendedName>
</protein>
<dbReference type="Pfam" id="PF00632">
    <property type="entry name" value="HECT"/>
    <property type="match status" value="1"/>
</dbReference>
<comment type="catalytic activity">
    <reaction evidence="1">
        <text>S-ubiquitinyl-[E2 ubiquitin-conjugating enzyme]-L-cysteine + [acceptor protein]-L-lysine = [E2 ubiquitin-conjugating enzyme]-L-cysteine + N(6)-ubiquitinyl-[acceptor protein]-L-lysine.</text>
        <dbReference type="EC" id="2.3.2.26"/>
    </reaction>
</comment>
<evidence type="ECO:0000313" key="8">
    <source>
        <dbReference type="Proteomes" id="UP000249293"/>
    </source>
</evidence>
<dbReference type="EC" id="2.3.2.26" evidence="2"/>
<dbReference type="GO" id="GO:0006511">
    <property type="term" value="P:ubiquitin-dependent protein catabolic process"/>
    <property type="evidence" value="ECO:0007669"/>
    <property type="project" value="TreeGrafter"/>
</dbReference>
<keyword evidence="8" id="KW-1185">Reference proteome</keyword>
<dbReference type="OrthoDB" id="8068875at2759"/>
<organism evidence="7 8">
    <name type="scientific">Pichia kudriavzevii</name>
    <name type="common">Yeast</name>
    <name type="synonym">Issatchenkia orientalis</name>
    <dbReference type="NCBI Taxonomy" id="4909"/>
    <lineage>
        <taxon>Eukaryota</taxon>
        <taxon>Fungi</taxon>
        <taxon>Dikarya</taxon>
        <taxon>Ascomycota</taxon>
        <taxon>Saccharomycotina</taxon>
        <taxon>Pichiomycetes</taxon>
        <taxon>Pichiales</taxon>
        <taxon>Pichiaceae</taxon>
        <taxon>Pichia</taxon>
    </lineage>
</organism>
<gene>
    <name evidence="7" type="ORF">C5L36_0D04020</name>
</gene>
<evidence type="ECO:0000256" key="2">
    <source>
        <dbReference type="ARBA" id="ARBA00012485"/>
    </source>
</evidence>
<reference evidence="7 8" key="1">
    <citation type="submission" date="2018-06" db="EMBL/GenBank/DDBJ databases">
        <title>Population genomics shows no distinction between pathogenic Candida krusei and environmental Pichia kudriavzevii: One species, four names.</title>
        <authorList>
            <person name="Douglass A.P."/>
            <person name="Offei B."/>
            <person name="Braun-Galleani S."/>
            <person name="Coughlan A.Y."/>
            <person name="Martos A."/>
            <person name="Ortiz-Merino R.A."/>
            <person name="Byrne K.P."/>
            <person name="Wolfe K.H."/>
        </authorList>
    </citation>
    <scope>NUCLEOTIDE SEQUENCE [LARGE SCALE GENOMIC DNA]</scope>
    <source>
        <strain evidence="7 8">CBS573</strain>
    </source>
</reference>
<feature type="active site" description="Glycyl thioester intermediate" evidence="5">
    <location>
        <position position="999"/>
    </location>
</feature>
<keyword evidence="3" id="KW-0808">Transferase</keyword>
<dbReference type="Gene3D" id="3.30.2410.10">
    <property type="entry name" value="Hect, E3 ligase catalytic domain"/>
    <property type="match status" value="1"/>
</dbReference>
<keyword evidence="4 5" id="KW-0833">Ubl conjugation pathway</keyword>
<dbReference type="InterPro" id="IPR044611">
    <property type="entry name" value="E3A/B/C-like"/>
</dbReference>
<dbReference type="InterPro" id="IPR035983">
    <property type="entry name" value="Hect_E3_ubiquitin_ligase"/>
</dbReference>
<dbReference type="Gene3D" id="3.30.2160.10">
    <property type="entry name" value="Hect, E3 ligase catalytic domain"/>
    <property type="match status" value="1"/>
</dbReference>
<dbReference type="Gene3D" id="3.90.1750.10">
    <property type="entry name" value="Hect, E3 ligase catalytic domains"/>
    <property type="match status" value="1"/>
</dbReference>
<dbReference type="GO" id="GO:0000209">
    <property type="term" value="P:protein polyubiquitination"/>
    <property type="evidence" value="ECO:0007669"/>
    <property type="project" value="InterPro"/>
</dbReference>
<dbReference type="AlphaFoldDB" id="A0A2U9R8Y7"/>
<dbReference type="EMBL" id="CP028776">
    <property type="protein sequence ID" value="AWU77671.1"/>
    <property type="molecule type" value="Genomic_DNA"/>
</dbReference>
<dbReference type="STRING" id="4909.A0A2U9R8Y7"/>
<evidence type="ECO:0000259" key="6">
    <source>
        <dbReference type="PROSITE" id="PS50237"/>
    </source>
</evidence>
<dbReference type="FunFam" id="3.30.2410.10:FF:000011">
    <property type="entry name" value="Putative Ubiquitin-protein ligase E3C"/>
    <property type="match status" value="1"/>
</dbReference>
<evidence type="ECO:0000313" key="7">
    <source>
        <dbReference type="EMBL" id="AWU77671.1"/>
    </source>
</evidence>
<dbReference type="SMART" id="SM00119">
    <property type="entry name" value="HECTc"/>
    <property type="match status" value="1"/>
</dbReference>
<dbReference type="PANTHER" id="PTHR45700:SF2">
    <property type="entry name" value="UBIQUITIN-PROTEIN LIGASE E3C"/>
    <property type="match status" value="1"/>
</dbReference>
<dbReference type="PANTHER" id="PTHR45700">
    <property type="entry name" value="UBIQUITIN-PROTEIN LIGASE E3C"/>
    <property type="match status" value="1"/>
</dbReference>
<dbReference type="RefSeq" id="XP_029323148.1">
    <property type="nucleotide sequence ID" value="XM_029467288.1"/>
</dbReference>
<evidence type="ECO:0000256" key="4">
    <source>
        <dbReference type="ARBA" id="ARBA00022786"/>
    </source>
</evidence>
<dbReference type="Proteomes" id="UP000249293">
    <property type="component" value="Chromosome 4"/>
</dbReference>